<feature type="domain" description="DUF6596" evidence="7">
    <location>
        <begin position="182"/>
        <end position="281"/>
    </location>
</feature>
<organism evidence="8 9">
    <name type="scientific">Lentzea jiangxiensis</name>
    <dbReference type="NCBI Taxonomy" id="641025"/>
    <lineage>
        <taxon>Bacteria</taxon>
        <taxon>Bacillati</taxon>
        <taxon>Actinomycetota</taxon>
        <taxon>Actinomycetes</taxon>
        <taxon>Pseudonocardiales</taxon>
        <taxon>Pseudonocardiaceae</taxon>
        <taxon>Lentzea</taxon>
    </lineage>
</organism>
<comment type="similarity">
    <text evidence="1">Belongs to the sigma-70 factor family. ECF subfamily.</text>
</comment>
<dbReference type="InterPro" id="IPR046531">
    <property type="entry name" value="DUF6596"/>
</dbReference>
<gene>
    <name evidence="8" type="ORF">SAMN05421507_11586</name>
</gene>
<feature type="domain" description="RNA polymerase sigma factor 70 region 4 type 2" evidence="6">
    <location>
        <begin position="112"/>
        <end position="164"/>
    </location>
</feature>
<dbReference type="Pfam" id="PF04542">
    <property type="entry name" value="Sigma70_r2"/>
    <property type="match status" value="1"/>
</dbReference>
<dbReference type="Gene3D" id="1.10.10.10">
    <property type="entry name" value="Winged helix-like DNA-binding domain superfamily/Winged helix DNA-binding domain"/>
    <property type="match status" value="1"/>
</dbReference>
<dbReference type="Gene3D" id="1.10.1740.10">
    <property type="match status" value="1"/>
</dbReference>
<dbReference type="InterPro" id="IPR013249">
    <property type="entry name" value="RNA_pol_sigma70_r4_t2"/>
</dbReference>
<proteinExistence type="inferred from homology"/>
<dbReference type="InterPro" id="IPR013325">
    <property type="entry name" value="RNA_pol_sigma_r2"/>
</dbReference>
<dbReference type="InterPro" id="IPR013324">
    <property type="entry name" value="RNA_pol_sigma_r3/r4-like"/>
</dbReference>
<dbReference type="GO" id="GO:0006352">
    <property type="term" value="P:DNA-templated transcription initiation"/>
    <property type="evidence" value="ECO:0007669"/>
    <property type="project" value="InterPro"/>
</dbReference>
<dbReference type="SUPFAM" id="SSF88946">
    <property type="entry name" value="Sigma2 domain of RNA polymerase sigma factors"/>
    <property type="match status" value="1"/>
</dbReference>
<reference evidence="9" key="1">
    <citation type="submission" date="2016-10" db="EMBL/GenBank/DDBJ databases">
        <authorList>
            <person name="Varghese N."/>
            <person name="Submissions S."/>
        </authorList>
    </citation>
    <scope>NUCLEOTIDE SEQUENCE [LARGE SCALE GENOMIC DNA]</scope>
    <source>
        <strain evidence="9">CGMCC 4.6609</strain>
    </source>
</reference>
<dbReference type="InterPro" id="IPR036388">
    <property type="entry name" value="WH-like_DNA-bd_sf"/>
</dbReference>
<dbReference type="GO" id="GO:0003677">
    <property type="term" value="F:DNA binding"/>
    <property type="evidence" value="ECO:0007669"/>
    <property type="project" value="InterPro"/>
</dbReference>
<dbReference type="Proteomes" id="UP000199691">
    <property type="component" value="Unassembled WGS sequence"/>
</dbReference>
<protein>
    <submittedName>
        <fullName evidence="8">RNA polymerase sigma factor, sigma-70 family</fullName>
    </submittedName>
</protein>
<evidence type="ECO:0000259" key="5">
    <source>
        <dbReference type="Pfam" id="PF04542"/>
    </source>
</evidence>
<dbReference type="SUPFAM" id="SSF88659">
    <property type="entry name" value="Sigma3 and sigma4 domains of RNA polymerase sigma factors"/>
    <property type="match status" value="1"/>
</dbReference>
<keyword evidence="4" id="KW-0804">Transcription</keyword>
<dbReference type="RefSeq" id="WP_342670672.1">
    <property type="nucleotide sequence ID" value="NZ_FNIX01000015.1"/>
</dbReference>
<dbReference type="STRING" id="641025.SAMN05421507_11586"/>
<sequence>MIARVVEDVWRRESSHVLAALLHRYGDLGDCEDAAQEAAEAAARQWDRDGVPGNPRGWLIRVASRRLVDRVRADGARMARENALGAALPADAHLSPTADRSSRDEADDTLRLLLLCCHPSLSRSSQVALTLYAVGGLSTAQIAAAYLVPERTMTQRLTRARSTLRAAGAVFGLPACADLPARIAAVLDVCHLMFTEGHTSSTGDGLVDSPLAEEAIRLTRQLHAVVPDHDEVAGALALMLLTHARVAARTENGDLVPLAEQDRSRWDRQQIAEGVRILERVLPRGHVGRFQLQAAIAAVHAEAESWEATDWLQITVLYAMLARVAPGPVVTLNQAVALGMAFGPEHGLALLGPLLGNPAMRRHHRTHAVHAHLLEMLGDLPGALESYRQAARLTASQPEQRYLNARIRRLTAGRASPSTPLWSARESR</sequence>
<evidence type="ECO:0000259" key="7">
    <source>
        <dbReference type="Pfam" id="PF20239"/>
    </source>
</evidence>
<keyword evidence="3" id="KW-0731">Sigma factor</keyword>
<evidence type="ECO:0000313" key="9">
    <source>
        <dbReference type="Proteomes" id="UP000199691"/>
    </source>
</evidence>
<dbReference type="InterPro" id="IPR007627">
    <property type="entry name" value="RNA_pol_sigma70_r2"/>
</dbReference>
<dbReference type="AlphaFoldDB" id="A0A1H0VR27"/>
<feature type="domain" description="RNA polymerase sigma-70 region 2" evidence="5">
    <location>
        <begin position="11"/>
        <end position="74"/>
    </location>
</feature>
<evidence type="ECO:0000313" key="8">
    <source>
        <dbReference type="EMBL" id="SDP80967.1"/>
    </source>
</evidence>
<dbReference type="GO" id="GO:0016987">
    <property type="term" value="F:sigma factor activity"/>
    <property type="evidence" value="ECO:0007669"/>
    <property type="project" value="UniProtKB-KW"/>
</dbReference>
<name>A0A1H0VR27_9PSEU</name>
<accession>A0A1H0VR27</accession>
<evidence type="ECO:0000256" key="2">
    <source>
        <dbReference type="ARBA" id="ARBA00023015"/>
    </source>
</evidence>
<evidence type="ECO:0000256" key="1">
    <source>
        <dbReference type="ARBA" id="ARBA00010641"/>
    </source>
</evidence>
<dbReference type="Pfam" id="PF20239">
    <property type="entry name" value="DUF6596"/>
    <property type="match status" value="1"/>
</dbReference>
<dbReference type="EMBL" id="FNIX01000015">
    <property type="protein sequence ID" value="SDP80967.1"/>
    <property type="molecule type" value="Genomic_DNA"/>
</dbReference>
<evidence type="ECO:0000259" key="6">
    <source>
        <dbReference type="Pfam" id="PF08281"/>
    </source>
</evidence>
<dbReference type="PANTHER" id="PTHR47756:SF2">
    <property type="entry name" value="BLL6612 PROTEIN"/>
    <property type="match status" value="1"/>
</dbReference>
<dbReference type="PANTHER" id="PTHR47756">
    <property type="entry name" value="BLL6612 PROTEIN-RELATED"/>
    <property type="match status" value="1"/>
</dbReference>
<evidence type="ECO:0000256" key="3">
    <source>
        <dbReference type="ARBA" id="ARBA00023082"/>
    </source>
</evidence>
<keyword evidence="2" id="KW-0805">Transcription regulation</keyword>
<dbReference type="Pfam" id="PF08281">
    <property type="entry name" value="Sigma70_r4_2"/>
    <property type="match status" value="1"/>
</dbReference>
<evidence type="ECO:0000256" key="4">
    <source>
        <dbReference type="ARBA" id="ARBA00023163"/>
    </source>
</evidence>
<keyword evidence="9" id="KW-1185">Reference proteome</keyword>